<dbReference type="Gramene" id="AUR62013437-RA">
    <property type="protein sequence ID" value="AUR62013437-RA:cds"/>
    <property type="gene ID" value="AUR62013437"/>
</dbReference>
<dbReference type="EnsemblPlants" id="AUR62013437-RA">
    <property type="protein sequence ID" value="AUR62013437-RA:cds"/>
    <property type="gene ID" value="AUR62013437"/>
</dbReference>
<reference evidence="2" key="1">
    <citation type="journal article" date="2017" name="Nature">
        <title>The genome of Chenopodium quinoa.</title>
        <authorList>
            <person name="Jarvis D.E."/>
            <person name="Ho Y.S."/>
            <person name="Lightfoot D.J."/>
            <person name="Schmoeckel S.M."/>
            <person name="Li B."/>
            <person name="Borm T.J.A."/>
            <person name="Ohyanagi H."/>
            <person name="Mineta K."/>
            <person name="Michell C.T."/>
            <person name="Saber N."/>
            <person name="Kharbatia N.M."/>
            <person name="Rupper R.R."/>
            <person name="Sharp A.R."/>
            <person name="Dally N."/>
            <person name="Boughton B.A."/>
            <person name="Woo Y.H."/>
            <person name="Gao G."/>
            <person name="Schijlen E.G.W.M."/>
            <person name="Guo X."/>
            <person name="Momin A.A."/>
            <person name="Negrao S."/>
            <person name="Al-Babili S."/>
            <person name="Gehring C."/>
            <person name="Roessner U."/>
            <person name="Jung C."/>
            <person name="Murphy K."/>
            <person name="Arold S.T."/>
            <person name="Gojobori T."/>
            <person name="van der Linden C.G."/>
            <person name="van Loo E.N."/>
            <person name="Jellen E.N."/>
            <person name="Maughan P.J."/>
            <person name="Tester M."/>
        </authorList>
    </citation>
    <scope>NUCLEOTIDE SEQUENCE [LARGE SCALE GENOMIC DNA]</scope>
    <source>
        <strain evidence="2">cv. PI 614886</strain>
    </source>
</reference>
<name>A0A803LHJ0_CHEQI</name>
<feature type="compositionally biased region" description="Basic and acidic residues" evidence="1">
    <location>
        <begin position="245"/>
        <end position="254"/>
    </location>
</feature>
<reference evidence="2" key="2">
    <citation type="submission" date="2021-03" db="UniProtKB">
        <authorList>
            <consortium name="EnsemblPlants"/>
        </authorList>
    </citation>
    <scope>IDENTIFICATION</scope>
</reference>
<organism evidence="2 3">
    <name type="scientific">Chenopodium quinoa</name>
    <name type="common">Quinoa</name>
    <dbReference type="NCBI Taxonomy" id="63459"/>
    <lineage>
        <taxon>Eukaryota</taxon>
        <taxon>Viridiplantae</taxon>
        <taxon>Streptophyta</taxon>
        <taxon>Embryophyta</taxon>
        <taxon>Tracheophyta</taxon>
        <taxon>Spermatophyta</taxon>
        <taxon>Magnoliopsida</taxon>
        <taxon>eudicotyledons</taxon>
        <taxon>Gunneridae</taxon>
        <taxon>Pentapetalae</taxon>
        <taxon>Caryophyllales</taxon>
        <taxon>Chenopodiaceae</taxon>
        <taxon>Chenopodioideae</taxon>
        <taxon>Atripliceae</taxon>
        <taxon>Chenopodium</taxon>
    </lineage>
</organism>
<evidence type="ECO:0000313" key="3">
    <source>
        <dbReference type="Proteomes" id="UP000596660"/>
    </source>
</evidence>
<proteinExistence type="predicted"/>
<evidence type="ECO:0000256" key="1">
    <source>
        <dbReference type="SAM" id="MobiDB-lite"/>
    </source>
</evidence>
<dbReference type="AlphaFoldDB" id="A0A803LHJ0"/>
<dbReference type="Proteomes" id="UP000596660">
    <property type="component" value="Unplaced"/>
</dbReference>
<feature type="region of interest" description="Disordered" evidence="1">
    <location>
        <begin position="148"/>
        <end position="266"/>
    </location>
</feature>
<feature type="compositionally biased region" description="Basic and acidic residues" evidence="1">
    <location>
        <begin position="196"/>
        <end position="215"/>
    </location>
</feature>
<feature type="compositionally biased region" description="Basic and acidic residues" evidence="1">
    <location>
        <begin position="181"/>
        <end position="190"/>
    </location>
</feature>
<protein>
    <submittedName>
        <fullName evidence="2">Uncharacterized protein</fullName>
    </submittedName>
</protein>
<feature type="compositionally biased region" description="Polar residues" evidence="1">
    <location>
        <begin position="345"/>
        <end position="364"/>
    </location>
</feature>
<sequence>MSIFEGSDLLLDMETNACNKKRRRGESFVTAPDNKADEDYVSFLEGLQQFWEAKFVEDDDVDPTYMEFLGNLKEYNNAYMCDVSIENGVLSPIYYEDEYESPNLMKRKTSQPCCGTVIHEKRNLHQDVGLKSTRKNSGVKDNSCDVFPRSLDAAENPKSGWKNSKAGNVSDGFKRKTPISRRGDRARENRILYIDRNQKSSDSRNDHLEENRSLDMDSDQSNSDSENVRPYGNKRKTPHSSKGNCVRENRKLDVDSDQILGPKYSGSGKKMSIIVDETYETFLNSLHITEDSVIYEYGDLQRISYEPNDQQKTGVRIKKDTRPPSLTRKPTTPIPVPQTPPSRAKITSQKKSTPTDSLNTLSTSNKTCKKGKIQRVDSSEYWYLNKELHRYLRRPYERKEFDELLAEFNSKKPVSIYRDSRSGGSYRPGHMGKSLLEKFPGKFVLGLVD</sequence>
<accession>A0A803LHJ0</accession>
<evidence type="ECO:0000313" key="2">
    <source>
        <dbReference type="EnsemblPlants" id="AUR62013437-RA:cds"/>
    </source>
</evidence>
<feature type="region of interest" description="Disordered" evidence="1">
    <location>
        <begin position="305"/>
        <end position="364"/>
    </location>
</feature>
<dbReference type="PANTHER" id="PTHR34194">
    <property type="entry name" value="F14J8.16 PROTEIN"/>
    <property type="match status" value="1"/>
</dbReference>
<keyword evidence="3" id="KW-1185">Reference proteome</keyword>
<dbReference type="PANTHER" id="PTHR34194:SF2">
    <property type="entry name" value="F14J8.16 PROTEIN"/>
    <property type="match status" value="1"/>
</dbReference>